<dbReference type="AlphaFoldDB" id="A0AAE3E2R7"/>
<reference evidence="3 4" key="1">
    <citation type="submission" date="2021-10" db="EMBL/GenBank/DDBJ databases">
        <title>Anaerobic single-cell dispensing facilitates the cultivation of human gut bacteria.</title>
        <authorList>
            <person name="Afrizal A."/>
        </authorList>
    </citation>
    <scope>NUCLEOTIDE SEQUENCE [LARGE SCALE GENOMIC DNA]</scope>
    <source>
        <strain evidence="3 4">CLA-AA-H224</strain>
    </source>
</reference>
<dbReference type="RefSeq" id="WP_308731389.1">
    <property type="nucleotide sequence ID" value="NZ_JAJEQN010000009.1"/>
</dbReference>
<proteinExistence type="inferred from homology"/>
<evidence type="ECO:0000256" key="2">
    <source>
        <dbReference type="ARBA" id="ARBA00025265"/>
    </source>
</evidence>
<dbReference type="Proteomes" id="UP001198200">
    <property type="component" value="Unassembled WGS sequence"/>
</dbReference>
<dbReference type="EMBL" id="JAJEQN010000009">
    <property type="protein sequence ID" value="MCC2220994.1"/>
    <property type="molecule type" value="Genomic_DNA"/>
</dbReference>
<dbReference type="InterPro" id="IPR036707">
    <property type="entry name" value="MinE_sf"/>
</dbReference>
<comment type="similarity">
    <text evidence="1">Belongs to the MinE family.</text>
</comment>
<sequence length="85" mass="9722">MVRHSLQSQAVRSGKTAKERLIQMMLEEHTQCTPETLSCMEHDITKTISKYLPVSEKNICLYLKRNAGKILLFTVTELSAVKKSR</sequence>
<dbReference type="GO" id="GO:0032955">
    <property type="term" value="P:regulation of division septum assembly"/>
    <property type="evidence" value="ECO:0007669"/>
    <property type="project" value="InterPro"/>
</dbReference>
<keyword evidence="3" id="KW-0132">Cell division</keyword>
<dbReference type="Pfam" id="PF03776">
    <property type="entry name" value="MinE"/>
    <property type="match status" value="1"/>
</dbReference>
<comment type="caution">
    <text evidence="3">The sequence shown here is derived from an EMBL/GenBank/DDBJ whole genome shotgun (WGS) entry which is preliminary data.</text>
</comment>
<evidence type="ECO:0000313" key="3">
    <source>
        <dbReference type="EMBL" id="MCC2220994.1"/>
    </source>
</evidence>
<comment type="function">
    <text evidence="2">Prevents the cell division inhibition by proteins MinC and MinD at internal division sites while permitting inhibition at polar sites. This ensures cell division at the proper site by restricting the formation of a division septum at the midpoint of the long axis of the cell.</text>
</comment>
<accession>A0AAE3E2R7</accession>
<organism evidence="3 4">
    <name type="scientific">Anthropogastromicrobium aceti</name>
    <dbReference type="NCBI Taxonomy" id="2981768"/>
    <lineage>
        <taxon>Bacteria</taxon>
        <taxon>Bacillati</taxon>
        <taxon>Bacillota</taxon>
        <taxon>Clostridia</taxon>
        <taxon>Lachnospirales</taxon>
        <taxon>Lachnospiraceae</taxon>
        <taxon>Anthropogastromicrobium</taxon>
    </lineage>
</organism>
<dbReference type="InterPro" id="IPR005527">
    <property type="entry name" value="MinE"/>
</dbReference>
<evidence type="ECO:0000256" key="1">
    <source>
        <dbReference type="ARBA" id="ARBA00008168"/>
    </source>
</evidence>
<dbReference type="Gene3D" id="3.30.1070.10">
    <property type="entry name" value="Cell division topological specificity factor MinE"/>
    <property type="match status" value="1"/>
</dbReference>
<dbReference type="GO" id="GO:0051301">
    <property type="term" value="P:cell division"/>
    <property type="evidence" value="ECO:0007669"/>
    <property type="project" value="UniProtKB-KW"/>
</dbReference>
<keyword evidence="4" id="KW-1185">Reference proteome</keyword>
<gene>
    <name evidence="3" type="ORF">LKD48_04945</name>
</gene>
<evidence type="ECO:0000313" key="4">
    <source>
        <dbReference type="Proteomes" id="UP001198200"/>
    </source>
</evidence>
<keyword evidence="3" id="KW-0131">Cell cycle</keyword>
<name>A0AAE3E2R7_9FIRM</name>
<protein>
    <submittedName>
        <fullName evidence="3">Cell division topological specificity factor MinE</fullName>
    </submittedName>
</protein>